<dbReference type="InterPro" id="IPR020013">
    <property type="entry name" value="Flagellar_FlgE/F/G"/>
</dbReference>
<evidence type="ECO:0000313" key="6">
    <source>
        <dbReference type="Proteomes" id="UP000199300"/>
    </source>
</evidence>
<keyword evidence="2" id="KW-0975">Bacterial flagellum</keyword>
<evidence type="ECO:0000259" key="3">
    <source>
        <dbReference type="Pfam" id="PF00460"/>
    </source>
</evidence>
<proteinExistence type="inferred from homology"/>
<keyword evidence="5" id="KW-0282">Flagellum</keyword>
<dbReference type="Pfam" id="PF00460">
    <property type="entry name" value="Flg_bb_rod"/>
    <property type="match status" value="1"/>
</dbReference>
<dbReference type="OrthoDB" id="9804559at2"/>
<dbReference type="STRING" id="872970.SAMN04488134_105107"/>
<feature type="domain" description="Flagellar basal-body/hook protein C-terminal" evidence="4">
    <location>
        <begin position="231"/>
        <end position="276"/>
    </location>
</feature>
<dbReference type="PANTHER" id="PTHR30435:SF19">
    <property type="entry name" value="FLAGELLAR BASAL-BODY ROD PROTEIN FLGG"/>
    <property type="match status" value="1"/>
</dbReference>
<keyword evidence="5" id="KW-0969">Cilium</keyword>
<comment type="subcellular location">
    <subcellularLocation>
        <location evidence="2">Bacterial flagellum basal body</location>
    </subcellularLocation>
</comment>
<dbReference type="SUPFAM" id="SSF117143">
    <property type="entry name" value="Flagellar hook protein flgE"/>
    <property type="match status" value="1"/>
</dbReference>
<dbReference type="GO" id="GO:0009425">
    <property type="term" value="C:bacterial-type flagellum basal body"/>
    <property type="evidence" value="ECO:0007669"/>
    <property type="project" value="UniProtKB-SubCell"/>
</dbReference>
<keyword evidence="6" id="KW-1185">Reference proteome</keyword>
<dbReference type="RefSeq" id="WP_091496938.1">
    <property type="nucleotide sequence ID" value="NZ_FODJ01000005.1"/>
</dbReference>
<protein>
    <submittedName>
        <fullName evidence="5">Flagellar basal-body rod protein FlgG</fullName>
    </submittedName>
</protein>
<dbReference type="InterPro" id="IPR010930">
    <property type="entry name" value="Flg_bb/hook_C_dom"/>
</dbReference>
<keyword evidence="5" id="KW-0966">Cell projection</keyword>
<evidence type="ECO:0000256" key="1">
    <source>
        <dbReference type="ARBA" id="ARBA00009677"/>
    </source>
</evidence>
<dbReference type="AlphaFoldDB" id="A0A1H8N391"/>
<evidence type="ECO:0000256" key="2">
    <source>
        <dbReference type="RuleBase" id="RU362116"/>
    </source>
</evidence>
<dbReference type="Pfam" id="PF06429">
    <property type="entry name" value="Flg_bbr_C"/>
    <property type="match status" value="1"/>
</dbReference>
<evidence type="ECO:0000259" key="4">
    <source>
        <dbReference type="Pfam" id="PF06429"/>
    </source>
</evidence>
<accession>A0A1H8N391</accession>
<dbReference type="InterPro" id="IPR037925">
    <property type="entry name" value="FlgE/F/G-like"/>
</dbReference>
<comment type="similarity">
    <text evidence="1 2">Belongs to the flagella basal body rod proteins family.</text>
</comment>
<dbReference type="InterPro" id="IPR001444">
    <property type="entry name" value="Flag_bb_rod_N"/>
</dbReference>
<gene>
    <name evidence="5" type="ORF">SAMN04488134_105107</name>
</gene>
<dbReference type="EMBL" id="FODJ01000005">
    <property type="protein sequence ID" value="SEO24111.1"/>
    <property type="molecule type" value="Genomic_DNA"/>
</dbReference>
<dbReference type="Proteomes" id="UP000199300">
    <property type="component" value="Unassembled WGS sequence"/>
</dbReference>
<feature type="domain" description="Flagellar basal body rod protein N-terminal" evidence="3">
    <location>
        <begin position="11"/>
        <end position="35"/>
    </location>
</feature>
<dbReference type="GO" id="GO:0071978">
    <property type="term" value="P:bacterial-type flagellum-dependent swarming motility"/>
    <property type="evidence" value="ECO:0007669"/>
    <property type="project" value="TreeGrafter"/>
</dbReference>
<reference evidence="5 6" key="1">
    <citation type="submission" date="2016-10" db="EMBL/GenBank/DDBJ databases">
        <authorList>
            <person name="de Groot N.N."/>
        </authorList>
    </citation>
    <scope>NUCLEOTIDE SEQUENCE [LARGE SCALE GENOMIC DNA]</scope>
    <source>
        <strain evidence="5 6">CGMCC 1.10434</strain>
    </source>
</reference>
<dbReference type="NCBIfam" id="TIGR03506">
    <property type="entry name" value="FlgEFG_subfam"/>
    <property type="match status" value="1"/>
</dbReference>
<evidence type="ECO:0000313" key="5">
    <source>
        <dbReference type="EMBL" id="SEO24111.1"/>
    </source>
</evidence>
<organism evidence="5 6">
    <name type="scientific">Amphibacillus marinus</name>
    <dbReference type="NCBI Taxonomy" id="872970"/>
    <lineage>
        <taxon>Bacteria</taxon>
        <taxon>Bacillati</taxon>
        <taxon>Bacillota</taxon>
        <taxon>Bacilli</taxon>
        <taxon>Bacillales</taxon>
        <taxon>Bacillaceae</taxon>
        <taxon>Amphibacillus</taxon>
    </lineage>
</organism>
<dbReference type="PANTHER" id="PTHR30435">
    <property type="entry name" value="FLAGELLAR PROTEIN"/>
    <property type="match status" value="1"/>
</dbReference>
<name>A0A1H8N391_9BACI</name>
<sequence length="277" mass="30269">MSRMNIQAAVTMGQLQNKLDLIGHNIANVNTAGYKTRNANFSSLLFQNIDNFSDVEANAPGRVTPQGIRQGSGARLGSTAHNLSLGALRTTDRQLDVALLAENHLLQVEVTENGVTETRYTRDGALYLQPMPNGQLTLTTSQGQPIIGQAGQPIQLEDGFERIAINNVGEVVTLRNGTEVVEGQLAVVEAVRPQLLETTGHNLFRLSDLSMTAYNTEDVVADVAPFANQIQSGTLEQSNVDLTTQMTELLQAQRLYQMNARTISMHDQMRGLVNQIR</sequence>